<dbReference type="InterPro" id="IPR023299">
    <property type="entry name" value="ATPase_P-typ_cyto_dom_N"/>
</dbReference>
<evidence type="ECO:0000256" key="3">
    <source>
        <dbReference type="ARBA" id="ARBA00022475"/>
    </source>
</evidence>
<dbReference type="SUPFAM" id="SSF55008">
    <property type="entry name" value="HMA, heavy metal-associated domain"/>
    <property type="match status" value="1"/>
</dbReference>
<dbReference type="InterPro" id="IPR017969">
    <property type="entry name" value="Heavy-metal-associated_CS"/>
</dbReference>
<dbReference type="NCBIfam" id="TIGR01494">
    <property type="entry name" value="ATPase_P-type"/>
    <property type="match status" value="1"/>
</dbReference>
<protein>
    <recommendedName>
        <fullName evidence="12">HMA domain-containing protein</fullName>
    </recommendedName>
</protein>
<dbReference type="InterPro" id="IPR023298">
    <property type="entry name" value="ATPase_P-typ_TM_dom_sf"/>
</dbReference>
<dbReference type="SUPFAM" id="SSF56784">
    <property type="entry name" value="HAD-like"/>
    <property type="match status" value="1"/>
</dbReference>
<feature type="domain" description="HMA" evidence="12">
    <location>
        <begin position="48"/>
        <end position="118"/>
    </location>
</feature>
<evidence type="ECO:0000256" key="11">
    <source>
        <dbReference type="RuleBase" id="RU362081"/>
    </source>
</evidence>
<proteinExistence type="inferred from homology"/>
<feature type="transmembrane region" description="Helical" evidence="11">
    <location>
        <begin position="449"/>
        <end position="472"/>
    </location>
</feature>
<evidence type="ECO:0000313" key="14">
    <source>
        <dbReference type="EMBL" id="CAE0607577.1"/>
    </source>
</evidence>
<evidence type="ECO:0000256" key="6">
    <source>
        <dbReference type="ARBA" id="ARBA00022741"/>
    </source>
</evidence>
<dbReference type="PANTHER" id="PTHR43520:SF19">
    <property type="entry name" value="COPPER-TRANSPORTING ATPASE PAA2, CHLOROPLASTIC"/>
    <property type="match status" value="1"/>
</dbReference>
<evidence type="ECO:0000256" key="4">
    <source>
        <dbReference type="ARBA" id="ARBA00022692"/>
    </source>
</evidence>
<dbReference type="InterPro" id="IPR008250">
    <property type="entry name" value="ATPase_P-typ_transduc_dom_A_sf"/>
</dbReference>
<evidence type="ECO:0000256" key="1">
    <source>
        <dbReference type="ARBA" id="ARBA00004651"/>
    </source>
</evidence>
<evidence type="ECO:0000256" key="2">
    <source>
        <dbReference type="ARBA" id="ARBA00006024"/>
    </source>
</evidence>
<dbReference type="Gene3D" id="2.70.150.10">
    <property type="entry name" value="Calcium-transporting ATPase, cytoplasmic transduction domain A"/>
    <property type="match status" value="1"/>
</dbReference>
<dbReference type="PROSITE" id="PS50846">
    <property type="entry name" value="HMA_2"/>
    <property type="match status" value="1"/>
</dbReference>
<feature type="transmembrane region" description="Helical" evidence="11">
    <location>
        <begin position="404"/>
        <end position="422"/>
    </location>
</feature>
<dbReference type="PROSITE" id="PS01047">
    <property type="entry name" value="HMA_1"/>
    <property type="match status" value="1"/>
</dbReference>
<keyword evidence="10 11" id="KW-0472">Membrane</keyword>
<dbReference type="AlphaFoldDB" id="A0A6U9PZH7"/>
<dbReference type="EMBL" id="HBIS01001582">
    <property type="protein sequence ID" value="CAE0607577.1"/>
    <property type="molecule type" value="Transcribed_RNA"/>
</dbReference>
<comment type="subcellular location">
    <subcellularLocation>
        <location evidence="1">Cell membrane</location>
        <topology evidence="1">Multi-pass membrane protein</topology>
    </subcellularLocation>
    <subcellularLocation>
        <location evidence="11">Membrane</location>
    </subcellularLocation>
</comment>
<evidence type="ECO:0000256" key="10">
    <source>
        <dbReference type="ARBA" id="ARBA00023136"/>
    </source>
</evidence>
<dbReference type="SFLD" id="SFLDF00027">
    <property type="entry name" value="p-type_atpase"/>
    <property type="match status" value="1"/>
</dbReference>
<evidence type="ECO:0000259" key="12">
    <source>
        <dbReference type="PROSITE" id="PS50846"/>
    </source>
</evidence>
<dbReference type="SUPFAM" id="SSF81665">
    <property type="entry name" value="Calcium ATPase, transmembrane domain M"/>
    <property type="match status" value="1"/>
</dbReference>
<comment type="similarity">
    <text evidence="2 11">Belongs to the cation transport ATPase (P-type) (TC 3.A.3) family. Type IB subfamily.</text>
</comment>
<name>A0A6U9PZH7_9CHLO</name>
<dbReference type="InterPro" id="IPR023214">
    <property type="entry name" value="HAD_sf"/>
</dbReference>
<dbReference type="GO" id="GO:0005524">
    <property type="term" value="F:ATP binding"/>
    <property type="evidence" value="ECO:0007669"/>
    <property type="project" value="UniProtKB-UniRule"/>
</dbReference>
<dbReference type="GO" id="GO:0016887">
    <property type="term" value="F:ATP hydrolysis activity"/>
    <property type="evidence" value="ECO:0007669"/>
    <property type="project" value="InterPro"/>
</dbReference>
<evidence type="ECO:0000256" key="7">
    <source>
        <dbReference type="ARBA" id="ARBA00022840"/>
    </source>
</evidence>
<keyword evidence="3" id="KW-1003">Cell membrane</keyword>
<dbReference type="CDD" id="cd00371">
    <property type="entry name" value="HMA"/>
    <property type="match status" value="1"/>
</dbReference>
<evidence type="ECO:0000256" key="8">
    <source>
        <dbReference type="ARBA" id="ARBA00022967"/>
    </source>
</evidence>
<dbReference type="Gene3D" id="3.40.50.1000">
    <property type="entry name" value="HAD superfamily/HAD-like"/>
    <property type="match status" value="1"/>
</dbReference>
<evidence type="ECO:0000313" key="15">
    <source>
        <dbReference type="EMBL" id="CAE0607578.1"/>
    </source>
</evidence>
<accession>A0A6U9PZH7</accession>
<dbReference type="NCBIfam" id="TIGR01511">
    <property type="entry name" value="ATPase-IB1_Cu"/>
    <property type="match status" value="1"/>
</dbReference>
<keyword evidence="9 11" id="KW-1133">Transmembrane helix</keyword>
<dbReference type="InterPro" id="IPR036412">
    <property type="entry name" value="HAD-like_sf"/>
</dbReference>
<dbReference type="Pfam" id="PF00403">
    <property type="entry name" value="HMA"/>
    <property type="match status" value="1"/>
</dbReference>
<organism evidence="13">
    <name type="scientific">Picocystis salinarum</name>
    <dbReference type="NCBI Taxonomy" id="88271"/>
    <lineage>
        <taxon>Eukaryota</taxon>
        <taxon>Viridiplantae</taxon>
        <taxon>Chlorophyta</taxon>
        <taxon>Picocystophyceae</taxon>
        <taxon>Picocystales</taxon>
        <taxon>Picocystaceae</taxon>
        <taxon>Picocystis</taxon>
    </lineage>
</organism>
<dbReference type="EMBL" id="HBIS01001583">
    <property type="protein sequence ID" value="CAE0607578.1"/>
    <property type="molecule type" value="Transcribed_RNA"/>
</dbReference>
<dbReference type="InterPro" id="IPR027256">
    <property type="entry name" value="P-typ_ATPase_IB"/>
</dbReference>
<keyword evidence="8" id="KW-1278">Translocase</keyword>
<feature type="transmembrane region" description="Helical" evidence="11">
    <location>
        <begin position="249"/>
        <end position="266"/>
    </location>
</feature>
<dbReference type="Gene3D" id="3.40.1110.10">
    <property type="entry name" value="Calcium-transporting ATPase, cytoplasmic domain N"/>
    <property type="match status" value="1"/>
</dbReference>
<dbReference type="InterPro" id="IPR059000">
    <property type="entry name" value="ATPase_P-type_domA"/>
</dbReference>
<feature type="transmembrane region" description="Helical" evidence="11">
    <location>
        <begin position="793"/>
        <end position="811"/>
    </location>
</feature>
<dbReference type="GO" id="GO:0043682">
    <property type="term" value="F:P-type divalent copper transporter activity"/>
    <property type="evidence" value="ECO:0007669"/>
    <property type="project" value="TreeGrafter"/>
</dbReference>
<dbReference type="SUPFAM" id="SSF81660">
    <property type="entry name" value="Metal cation-transporting ATPase, ATP-binding domain N"/>
    <property type="match status" value="1"/>
</dbReference>
<dbReference type="Pfam" id="PF00702">
    <property type="entry name" value="Hydrolase"/>
    <property type="match status" value="1"/>
</dbReference>
<keyword evidence="5 11" id="KW-0479">Metal-binding</keyword>
<feature type="transmembrane region" description="Helical" evidence="11">
    <location>
        <begin position="222"/>
        <end position="243"/>
    </location>
</feature>
<dbReference type="EMBL" id="HBIS01001581">
    <property type="protein sequence ID" value="CAE0607576.1"/>
    <property type="molecule type" value="Transcribed_RNA"/>
</dbReference>
<feature type="transmembrane region" description="Helical" evidence="11">
    <location>
        <begin position="762"/>
        <end position="781"/>
    </location>
</feature>
<dbReference type="EMBL" id="HBIS01001584">
    <property type="protein sequence ID" value="CAE0607579.1"/>
    <property type="molecule type" value="Transcribed_RNA"/>
</dbReference>
<evidence type="ECO:0000256" key="5">
    <source>
        <dbReference type="ARBA" id="ARBA00022723"/>
    </source>
</evidence>
<keyword evidence="4 11" id="KW-0812">Transmembrane</keyword>
<keyword evidence="6 11" id="KW-0547">Nucleotide-binding</keyword>
<evidence type="ECO:0000313" key="13">
    <source>
        <dbReference type="EMBL" id="CAE0607576.1"/>
    </source>
</evidence>
<dbReference type="GO" id="GO:0005507">
    <property type="term" value="F:copper ion binding"/>
    <property type="evidence" value="ECO:0007669"/>
    <property type="project" value="TreeGrafter"/>
</dbReference>
<reference evidence="13" key="1">
    <citation type="submission" date="2021-01" db="EMBL/GenBank/DDBJ databases">
        <authorList>
            <person name="Corre E."/>
            <person name="Pelletier E."/>
            <person name="Niang G."/>
            <person name="Scheremetjew M."/>
            <person name="Finn R."/>
            <person name="Kale V."/>
            <person name="Holt S."/>
            <person name="Cochrane G."/>
            <person name="Meng A."/>
            <person name="Brown T."/>
            <person name="Cohen L."/>
        </authorList>
    </citation>
    <scope>NUCLEOTIDE SEQUENCE</scope>
    <source>
        <strain evidence="13">CCMP1897</strain>
    </source>
</reference>
<dbReference type="SUPFAM" id="SSF81653">
    <property type="entry name" value="Calcium ATPase, transduction domain A"/>
    <property type="match status" value="1"/>
</dbReference>
<dbReference type="PRINTS" id="PR00119">
    <property type="entry name" value="CATATPASE"/>
</dbReference>
<dbReference type="InterPro" id="IPR036163">
    <property type="entry name" value="HMA_dom_sf"/>
</dbReference>
<dbReference type="SFLD" id="SFLDG00002">
    <property type="entry name" value="C1.7:_P-type_atpase_like"/>
    <property type="match status" value="1"/>
</dbReference>
<dbReference type="GO" id="GO:0005886">
    <property type="term" value="C:plasma membrane"/>
    <property type="evidence" value="ECO:0007669"/>
    <property type="project" value="UniProtKB-SubCell"/>
</dbReference>
<dbReference type="NCBIfam" id="TIGR01525">
    <property type="entry name" value="ATPase-IB_hvy"/>
    <property type="match status" value="1"/>
</dbReference>
<keyword evidence="7 11" id="KW-0067">ATP-binding</keyword>
<dbReference type="InterPro" id="IPR018303">
    <property type="entry name" value="ATPase_P-typ_P_site"/>
</dbReference>
<sequence length="839" mass="87988">MRAHPWLRCATRAIRLPRGRTQEVRRNLWRRAVAGQTYPEAEERTEKSTVLLEVREMMCGGCSSAVKRVLESDERVSSASVNLLTGTAAVVLDQKVDPTDQVARDLAAKVTGKGFPSDVRMEEELSSMVERARKRKDEELEETGRSLLFAWGLVGLCTTHHLGHHLHHMGLHSIAHTPIMNVLGNPWISATIGITALLGPGRKILVEGALALLRGSPNMNSLVGLGAVASFLISAASLTFPSLGWDAPFFEEPVMLLAFILLGRSLEGRARARAASDLKALANLLPNQAHMVLDDSVVDVGIASVRKGDVLRVLPGERVPVDGLVVGGRSGVDESMLTGESELVLKEAGGKVSAGSLNWEGPLDVKAVETGASCMISRVARVVEEAQAKEPPAQRLADVVAGKFVYGVMGISALTYAFWATLGAKVFPSAVALAGGDSTLLALKLATDVVVVACPCALGLAAPTAVLVGTSLGAKKGLLLRGGAALERLAQVDTVCLDKTGTLTEAKPSISSISLHGGVSETEALLLAASLAKTTRHPIADALLNEAKHRNIGLSEAIESQTEPGMGVSGSIGEKRLFLGRPSWVADRLQLLGEDEASATHRSGKQGNHAGSTVHLGVEGEGVIARFSTVDTIRSDALSTINKLKDMGIKVYLLSGDRERNVERSALQVGIPAHCVYAGLLPEEKAEIIKQLQANGSKVAMVGDGINDAAALATSDVGIAIRGGMDAAEDAAGVVLMGNKLGQVVEVIQLGKVTLGKIRQNLLWALGYNCVTIPLAAGALLPSLGITVSPSTAGAMMAFSSVAVVSNSLLLKNQVLGRRPANNFEQLGRKAGTTTGVQG</sequence>
<dbReference type="InterPro" id="IPR001757">
    <property type="entry name" value="P_typ_ATPase"/>
</dbReference>
<evidence type="ECO:0000313" key="16">
    <source>
        <dbReference type="EMBL" id="CAE0607579.1"/>
    </source>
</evidence>
<evidence type="ECO:0000256" key="9">
    <source>
        <dbReference type="ARBA" id="ARBA00022989"/>
    </source>
</evidence>
<gene>
    <name evidence="13" type="ORF">PSAL00342_LOCUS1393</name>
    <name evidence="14" type="ORF">PSAL00342_LOCUS1394</name>
    <name evidence="15" type="ORF">PSAL00342_LOCUS1395</name>
    <name evidence="16" type="ORF">PSAL00342_LOCUS1396</name>
</gene>
<dbReference type="Pfam" id="PF00122">
    <property type="entry name" value="E1-E2_ATPase"/>
    <property type="match status" value="1"/>
</dbReference>
<dbReference type="Gene3D" id="3.30.70.100">
    <property type="match status" value="1"/>
</dbReference>
<dbReference type="InterPro" id="IPR006121">
    <property type="entry name" value="HMA_dom"/>
</dbReference>
<dbReference type="GO" id="GO:0055070">
    <property type="term" value="P:copper ion homeostasis"/>
    <property type="evidence" value="ECO:0007669"/>
    <property type="project" value="TreeGrafter"/>
</dbReference>
<dbReference type="FunFam" id="2.70.150.10:FF:000020">
    <property type="entry name" value="Copper-exporting P-type ATPase A"/>
    <property type="match status" value="1"/>
</dbReference>
<dbReference type="SFLD" id="SFLDS00003">
    <property type="entry name" value="Haloacid_Dehalogenase"/>
    <property type="match status" value="1"/>
</dbReference>
<dbReference type="PRINTS" id="PR00943">
    <property type="entry name" value="CUATPASE"/>
</dbReference>
<dbReference type="PANTHER" id="PTHR43520">
    <property type="entry name" value="ATP7, ISOFORM B"/>
    <property type="match status" value="1"/>
</dbReference>
<dbReference type="InterPro" id="IPR044492">
    <property type="entry name" value="P_typ_ATPase_HD_dom"/>
</dbReference>
<dbReference type="PROSITE" id="PS00154">
    <property type="entry name" value="ATPASE_E1_E2"/>
    <property type="match status" value="1"/>
</dbReference>